<feature type="region of interest" description="Disordered" evidence="1">
    <location>
        <begin position="1"/>
        <end position="56"/>
    </location>
</feature>
<feature type="transmembrane region" description="Helical" evidence="2">
    <location>
        <begin position="101"/>
        <end position="120"/>
    </location>
</feature>
<evidence type="ECO:0000256" key="2">
    <source>
        <dbReference type="SAM" id="Phobius"/>
    </source>
</evidence>
<evidence type="ECO:0008006" key="5">
    <source>
        <dbReference type="Google" id="ProtNLM"/>
    </source>
</evidence>
<organism evidence="3 4">
    <name type="scientific">Pseudoxanthomonas winnipegensis</name>
    <dbReference type="NCBI Taxonomy" id="2480810"/>
    <lineage>
        <taxon>Bacteria</taxon>
        <taxon>Pseudomonadati</taxon>
        <taxon>Pseudomonadota</taxon>
        <taxon>Gammaproteobacteria</taxon>
        <taxon>Lysobacterales</taxon>
        <taxon>Lysobacteraceae</taxon>
        <taxon>Pseudoxanthomonas</taxon>
    </lineage>
</organism>
<evidence type="ECO:0000313" key="4">
    <source>
        <dbReference type="Proteomes" id="UP000294164"/>
    </source>
</evidence>
<gene>
    <name evidence="3" type="ORF">EA655_11050</name>
</gene>
<comment type="caution">
    <text evidence="3">The sequence shown here is derived from an EMBL/GenBank/DDBJ whole genome shotgun (WGS) entry which is preliminary data.</text>
</comment>
<accession>A0A4Q8M663</accession>
<keyword evidence="2" id="KW-1133">Transmembrane helix</keyword>
<keyword evidence="2" id="KW-0472">Membrane</keyword>
<reference evidence="3 4" key="1">
    <citation type="submission" date="2019-02" db="EMBL/GenBank/DDBJ databases">
        <title>WGS of Pseudoxanthomonas species novum from clinical isolates.</title>
        <authorList>
            <person name="Bernier A.-M."/>
            <person name="Bernard K."/>
            <person name="Vachon A."/>
        </authorList>
    </citation>
    <scope>NUCLEOTIDE SEQUENCE [LARGE SCALE GENOMIC DNA]</scope>
    <source>
        <strain evidence="3 4">NML130969</strain>
    </source>
</reference>
<evidence type="ECO:0000313" key="3">
    <source>
        <dbReference type="EMBL" id="TAA42543.1"/>
    </source>
</evidence>
<sequence>MTQSRKIPAPRAPEAPEDGEPFPSGPEVPHPGNKALGRASLHALDRNVSQKESSSPAIRKMLQDDVDRLEAEKAELIVFRTAFYKADKDAEVLRTRLTSSIGLEVLTTGCATVGGALIGWAPSLAKDQSGTAILLSAVAVVLLVAAVVAKKMNK</sequence>
<evidence type="ECO:0000256" key="1">
    <source>
        <dbReference type="SAM" id="MobiDB-lite"/>
    </source>
</evidence>
<dbReference type="AlphaFoldDB" id="A0A4Q8M663"/>
<protein>
    <recommendedName>
        <fullName evidence="5">DUF2335 domain-containing protein</fullName>
    </recommendedName>
</protein>
<keyword evidence="2" id="KW-0812">Transmembrane</keyword>
<dbReference type="RefSeq" id="WP_130534595.1">
    <property type="nucleotide sequence ID" value="NZ_SHMG01000005.1"/>
</dbReference>
<name>A0A4Q8M663_9GAMM</name>
<feature type="transmembrane region" description="Helical" evidence="2">
    <location>
        <begin position="132"/>
        <end position="149"/>
    </location>
</feature>
<dbReference type="EMBL" id="SHMG01000005">
    <property type="protein sequence ID" value="TAA42543.1"/>
    <property type="molecule type" value="Genomic_DNA"/>
</dbReference>
<dbReference type="Proteomes" id="UP000294164">
    <property type="component" value="Unassembled WGS sequence"/>
</dbReference>
<proteinExistence type="predicted"/>